<dbReference type="Pfam" id="PF07963">
    <property type="entry name" value="N_methyl"/>
    <property type="match status" value="1"/>
</dbReference>
<keyword evidence="2" id="KW-0472">Membrane</keyword>
<feature type="region of interest" description="Disordered" evidence="1">
    <location>
        <begin position="299"/>
        <end position="327"/>
    </location>
</feature>
<dbReference type="Proteomes" id="UP000342300">
    <property type="component" value="Unassembled WGS sequence"/>
</dbReference>
<feature type="transmembrane region" description="Helical" evidence="2">
    <location>
        <begin position="21"/>
        <end position="42"/>
    </location>
</feature>
<evidence type="ECO:0000313" key="3">
    <source>
        <dbReference type="EMBL" id="MQM30524.1"/>
    </source>
</evidence>
<keyword evidence="2" id="KW-1133">Transmembrane helix</keyword>
<protein>
    <recommendedName>
        <fullName evidence="5">Prepilin-type N-terminal cleavage/methylation domain-containing protein</fullName>
    </recommendedName>
</protein>
<name>A0A6A7RSF7_9PROT</name>
<dbReference type="InterPro" id="IPR012902">
    <property type="entry name" value="N_methyl_site"/>
</dbReference>
<reference evidence="3 4" key="1">
    <citation type="submission" date="2017-09" db="EMBL/GenBank/DDBJ databases">
        <title>Metagenomic Analysis Reveals Denitrifying Candidatus Accumulibacter and Flanking Population as a Source of N2O.</title>
        <authorList>
            <person name="Gao H."/>
            <person name="Mao Y."/>
            <person name="Zhao X."/>
            <person name="Liu W.-T."/>
            <person name="Zhang T."/>
            <person name="Wells G."/>
        </authorList>
    </citation>
    <scope>NUCLEOTIDE SEQUENCE [LARGE SCALE GENOMIC DNA]</scope>
    <source>
        <strain evidence="3">CANDO_2_IC</strain>
    </source>
</reference>
<sequence>MKKRSLSPARVVSQGFTLVEVMVAMVIGMIGLIVMMQVFSVAEGQRRTTTGSGDAQSNGAIALYALQRDIRQGGYGFNALNAMGCPLTLPAPASRTLTQLAPVVINADVPAGDDNSDTLLVTFGNNEGPPEGDVVTAVNGSLIAVSTAVNYRVNQWVVAAPSAPLNGCALTLAQVTAVAAPNVTIASSGAVDGGTLFNLGDNPRILAYAVRAGKLTVCDYRLADCGAACTAADDTCSASWVPIANDIVSLRAQYGHASTATSGVDSWNQSTPEDDASQAALACLWARTSALRIAVVARNSQPDPNPLPVNEDEDHNDRPPLWAGSGGDGAPNIALSARANWKNYRYKVFETVIPLRNLPWMSACT</sequence>
<comment type="caution">
    <text evidence="3">The sequence shown here is derived from an EMBL/GenBank/DDBJ whole genome shotgun (WGS) entry which is preliminary data.</text>
</comment>
<proteinExistence type="predicted"/>
<gene>
    <name evidence="3" type="ORF">CRU78_08285</name>
</gene>
<organism evidence="3 4">
    <name type="scientific">Candidatus Accumulibacter phosphatis</name>
    <dbReference type="NCBI Taxonomy" id="327160"/>
    <lineage>
        <taxon>Bacteria</taxon>
        <taxon>Pseudomonadati</taxon>
        <taxon>Pseudomonadota</taxon>
        <taxon>Betaproteobacteria</taxon>
        <taxon>Candidatus Accumulibacter</taxon>
    </lineage>
</organism>
<keyword evidence="2" id="KW-0812">Transmembrane</keyword>
<evidence type="ECO:0000313" key="4">
    <source>
        <dbReference type="Proteomes" id="UP000342300"/>
    </source>
</evidence>
<dbReference type="EMBL" id="PDHS01000180">
    <property type="protein sequence ID" value="MQM30524.1"/>
    <property type="molecule type" value="Genomic_DNA"/>
</dbReference>
<dbReference type="NCBIfam" id="TIGR02532">
    <property type="entry name" value="IV_pilin_GFxxxE"/>
    <property type="match status" value="1"/>
</dbReference>
<evidence type="ECO:0008006" key="5">
    <source>
        <dbReference type="Google" id="ProtNLM"/>
    </source>
</evidence>
<accession>A0A6A7RSF7</accession>
<dbReference type="GO" id="GO:0043683">
    <property type="term" value="P:type IV pilus assembly"/>
    <property type="evidence" value="ECO:0007669"/>
    <property type="project" value="InterPro"/>
</dbReference>
<dbReference type="AlphaFoldDB" id="A0A6A7RSF7"/>
<dbReference type="PROSITE" id="PS00409">
    <property type="entry name" value="PROKAR_NTER_METHYL"/>
    <property type="match status" value="1"/>
</dbReference>
<dbReference type="Pfam" id="PF16074">
    <property type="entry name" value="PilW"/>
    <property type="match status" value="1"/>
</dbReference>
<dbReference type="InterPro" id="IPR032092">
    <property type="entry name" value="PilW"/>
</dbReference>
<evidence type="ECO:0000256" key="1">
    <source>
        <dbReference type="SAM" id="MobiDB-lite"/>
    </source>
</evidence>
<evidence type="ECO:0000256" key="2">
    <source>
        <dbReference type="SAM" id="Phobius"/>
    </source>
</evidence>